<sequence>MILILIMSQMNKKSKNMRNIQEWMPLKIENFFILQKKDLNNHYRNLGNMHKQEDMMKYIFLIWKLKNFRMNIHQMKFIGKNLLNVKGKKQIKAKLSRKKDRNCKIQFRNMEMMIVMLIIIINKKFKNKILMILKKFNQMIWLWTKIIKIV</sequence>
<name>G0QKZ1_ICHMU</name>
<accession>G0QKZ1</accession>
<dbReference type="AlphaFoldDB" id="G0QKZ1"/>
<keyword evidence="2" id="KW-1185">Reference proteome</keyword>
<organism evidence="1 2">
    <name type="scientific">Ichthyophthirius multifiliis</name>
    <name type="common">White spot disease agent</name>
    <name type="synonym">Ich</name>
    <dbReference type="NCBI Taxonomy" id="5932"/>
    <lineage>
        <taxon>Eukaryota</taxon>
        <taxon>Sar</taxon>
        <taxon>Alveolata</taxon>
        <taxon>Ciliophora</taxon>
        <taxon>Intramacronucleata</taxon>
        <taxon>Oligohymenophorea</taxon>
        <taxon>Hymenostomatida</taxon>
        <taxon>Ophryoglenina</taxon>
        <taxon>Ichthyophthirius</taxon>
    </lineage>
</organism>
<evidence type="ECO:0000313" key="1">
    <source>
        <dbReference type="EMBL" id="EGR34112.1"/>
    </source>
</evidence>
<evidence type="ECO:0000313" key="2">
    <source>
        <dbReference type="Proteomes" id="UP000008983"/>
    </source>
</evidence>
<dbReference type="GeneID" id="14910298"/>
<protein>
    <submittedName>
        <fullName evidence="1">Uncharacterized protein</fullName>
    </submittedName>
</protein>
<dbReference type="Proteomes" id="UP000008983">
    <property type="component" value="Unassembled WGS sequence"/>
</dbReference>
<reference evidence="1 2" key="1">
    <citation type="submission" date="2011-07" db="EMBL/GenBank/DDBJ databases">
        <authorList>
            <person name="Coyne R."/>
            <person name="Brami D."/>
            <person name="Johnson J."/>
            <person name="Hostetler J."/>
            <person name="Hannick L."/>
            <person name="Clark T."/>
            <person name="Cassidy-Hanley D."/>
            <person name="Inman J."/>
        </authorList>
    </citation>
    <scope>NUCLEOTIDE SEQUENCE [LARGE SCALE GENOMIC DNA]</scope>
    <source>
        <strain evidence="1 2">G5</strain>
    </source>
</reference>
<dbReference type="RefSeq" id="XP_004039416.1">
    <property type="nucleotide sequence ID" value="XM_004039368.1"/>
</dbReference>
<gene>
    <name evidence="1" type="ORF">IMG5_023260</name>
</gene>
<dbReference type="InParanoid" id="G0QKZ1"/>
<dbReference type="EMBL" id="GL983202">
    <property type="protein sequence ID" value="EGR34112.1"/>
    <property type="molecule type" value="Genomic_DNA"/>
</dbReference>
<proteinExistence type="predicted"/>